<dbReference type="PANTHER" id="PTHR43823">
    <property type="entry name" value="SPORULATION PROTEIN YKVU"/>
    <property type="match status" value="1"/>
</dbReference>
<dbReference type="RefSeq" id="WP_184743503.1">
    <property type="nucleotide sequence ID" value="NZ_JACHGJ010000001.1"/>
</dbReference>
<evidence type="ECO:0000256" key="3">
    <source>
        <dbReference type="ARBA" id="ARBA00022106"/>
    </source>
</evidence>
<dbReference type="Proteomes" id="UP000587760">
    <property type="component" value="Unassembled WGS sequence"/>
</dbReference>
<feature type="transmembrane region" description="Helical" evidence="10">
    <location>
        <begin position="142"/>
        <end position="163"/>
    </location>
</feature>
<keyword evidence="7 10" id="KW-1133">Transmembrane helix</keyword>
<comment type="similarity">
    <text evidence="2">Belongs to the multi antimicrobial extrusion (MATE) (TC 2.A.66.1) family. MepA subfamily.</text>
</comment>
<dbReference type="GO" id="GO:0046677">
    <property type="term" value="P:response to antibiotic"/>
    <property type="evidence" value="ECO:0007669"/>
    <property type="project" value="UniProtKB-KW"/>
</dbReference>
<proteinExistence type="inferred from homology"/>
<feature type="transmembrane region" description="Helical" evidence="10">
    <location>
        <begin position="423"/>
        <end position="443"/>
    </location>
</feature>
<feature type="transmembrane region" description="Helical" evidence="10">
    <location>
        <begin position="399"/>
        <end position="417"/>
    </location>
</feature>
<evidence type="ECO:0000256" key="9">
    <source>
        <dbReference type="ARBA" id="ARBA00023251"/>
    </source>
</evidence>
<dbReference type="InterPro" id="IPR051327">
    <property type="entry name" value="MATE_MepA_subfamily"/>
</dbReference>
<keyword evidence="6 10" id="KW-0812">Transmembrane</keyword>
<keyword evidence="4" id="KW-0813">Transport</keyword>
<evidence type="ECO:0000313" key="11">
    <source>
        <dbReference type="EMBL" id="MBB6478961.1"/>
    </source>
</evidence>
<dbReference type="CDD" id="cd13143">
    <property type="entry name" value="MATE_MepA_like"/>
    <property type="match status" value="1"/>
</dbReference>
<feature type="transmembrane region" description="Helical" evidence="10">
    <location>
        <begin position="200"/>
        <end position="221"/>
    </location>
</feature>
<dbReference type="GO" id="GO:0015297">
    <property type="term" value="F:antiporter activity"/>
    <property type="evidence" value="ECO:0007669"/>
    <property type="project" value="InterPro"/>
</dbReference>
<evidence type="ECO:0000256" key="1">
    <source>
        <dbReference type="ARBA" id="ARBA00004651"/>
    </source>
</evidence>
<dbReference type="GO" id="GO:0042910">
    <property type="term" value="F:xenobiotic transmembrane transporter activity"/>
    <property type="evidence" value="ECO:0007669"/>
    <property type="project" value="InterPro"/>
</dbReference>
<evidence type="ECO:0000256" key="7">
    <source>
        <dbReference type="ARBA" id="ARBA00022989"/>
    </source>
</evidence>
<sequence>MNENKKIDERAALGQAPVSSLLVKLSIPATVAMAVNGLYNLVDTIFIGRGVGTDAIGGLALAFPAQMIVMAFGMSIGQGSASIVSRALGAGEDSRARRAAGNAFALALFLGLATFISGTLLLEPLLNLLGAREPLRDHATEYLKVILVGSPFIAMAMVSNNLLRAEGKARVSMTVMLIGAVTNIILDPLFIFVFKMGVAGAAWATVSGQFLAFVYASRFFLLRRSLIQVLPKHWIPKGSVLREIVVLGIPSFIRQSGQSIVSIMVNNLLGLYGGAIFISAYGVVNRLIMFLFMPLFGLIQGFQPIAGFNYGAGLFKRVLKTVKITLLYASIYTTAGFFILMLFPRSIAAVFSSDPDLLDTVAVVIRYVVAIFPLVGMQIVGGTYFMVVGKAVPSLVLNLARQFLLLIPLLLILPPVLGLQGLLLTFPLADALAAIITGVWFSLELKHLNREAG</sequence>
<name>A0A841R6E7_9SPIO</name>
<evidence type="ECO:0000256" key="2">
    <source>
        <dbReference type="ARBA" id="ARBA00008417"/>
    </source>
</evidence>
<dbReference type="InterPro" id="IPR045070">
    <property type="entry name" value="MATE_MepA-like"/>
</dbReference>
<evidence type="ECO:0000313" key="12">
    <source>
        <dbReference type="Proteomes" id="UP000587760"/>
    </source>
</evidence>
<feature type="transmembrane region" description="Helical" evidence="10">
    <location>
        <begin position="59"/>
        <end position="78"/>
    </location>
</feature>
<dbReference type="NCBIfam" id="TIGR00797">
    <property type="entry name" value="matE"/>
    <property type="match status" value="1"/>
</dbReference>
<evidence type="ECO:0000256" key="6">
    <source>
        <dbReference type="ARBA" id="ARBA00022692"/>
    </source>
</evidence>
<gene>
    <name evidence="11" type="ORF">HNR50_000594</name>
</gene>
<feature type="transmembrane region" description="Helical" evidence="10">
    <location>
        <begin position="175"/>
        <end position="194"/>
    </location>
</feature>
<keyword evidence="9" id="KW-0046">Antibiotic resistance</keyword>
<accession>A0A841R6E7</accession>
<feature type="transmembrane region" description="Helical" evidence="10">
    <location>
        <begin position="324"/>
        <end position="344"/>
    </location>
</feature>
<feature type="transmembrane region" description="Helical" evidence="10">
    <location>
        <begin position="21"/>
        <end position="39"/>
    </location>
</feature>
<comment type="subcellular location">
    <subcellularLocation>
        <location evidence="1">Cell membrane</location>
        <topology evidence="1">Multi-pass membrane protein</topology>
    </subcellularLocation>
</comment>
<keyword evidence="8 10" id="KW-0472">Membrane</keyword>
<dbReference type="Pfam" id="PF01554">
    <property type="entry name" value="MatE"/>
    <property type="match status" value="2"/>
</dbReference>
<feature type="transmembrane region" description="Helical" evidence="10">
    <location>
        <begin position="287"/>
        <end position="312"/>
    </location>
</feature>
<keyword evidence="5" id="KW-1003">Cell membrane</keyword>
<dbReference type="GO" id="GO:0005886">
    <property type="term" value="C:plasma membrane"/>
    <property type="evidence" value="ECO:0007669"/>
    <property type="project" value="UniProtKB-SubCell"/>
</dbReference>
<evidence type="ECO:0000256" key="4">
    <source>
        <dbReference type="ARBA" id="ARBA00022448"/>
    </source>
</evidence>
<protein>
    <recommendedName>
        <fullName evidence="3">Multidrug export protein MepA</fullName>
    </recommendedName>
</protein>
<keyword evidence="12" id="KW-1185">Reference proteome</keyword>
<feature type="transmembrane region" description="Helical" evidence="10">
    <location>
        <begin position="99"/>
        <end position="122"/>
    </location>
</feature>
<feature type="transmembrane region" description="Helical" evidence="10">
    <location>
        <begin position="364"/>
        <end position="387"/>
    </location>
</feature>
<dbReference type="EMBL" id="JACHGJ010000001">
    <property type="protein sequence ID" value="MBB6478961.1"/>
    <property type="molecule type" value="Genomic_DNA"/>
</dbReference>
<dbReference type="AlphaFoldDB" id="A0A841R6E7"/>
<feature type="transmembrane region" description="Helical" evidence="10">
    <location>
        <begin position="260"/>
        <end position="281"/>
    </location>
</feature>
<dbReference type="InterPro" id="IPR048279">
    <property type="entry name" value="MdtK-like"/>
</dbReference>
<evidence type="ECO:0000256" key="5">
    <source>
        <dbReference type="ARBA" id="ARBA00022475"/>
    </source>
</evidence>
<organism evidence="11 12">
    <name type="scientific">Spirochaeta isovalerica</name>
    <dbReference type="NCBI Taxonomy" id="150"/>
    <lineage>
        <taxon>Bacteria</taxon>
        <taxon>Pseudomonadati</taxon>
        <taxon>Spirochaetota</taxon>
        <taxon>Spirochaetia</taxon>
        <taxon>Spirochaetales</taxon>
        <taxon>Spirochaetaceae</taxon>
        <taxon>Spirochaeta</taxon>
    </lineage>
</organism>
<reference evidence="11 12" key="1">
    <citation type="submission" date="2020-08" db="EMBL/GenBank/DDBJ databases">
        <title>Genomic Encyclopedia of Type Strains, Phase IV (KMG-IV): sequencing the most valuable type-strain genomes for metagenomic binning, comparative biology and taxonomic classification.</title>
        <authorList>
            <person name="Goeker M."/>
        </authorList>
    </citation>
    <scope>NUCLEOTIDE SEQUENCE [LARGE SCALE GENOMIC DNA]</scope>
    <source>
        <strain evidence="11 12">DSM 2461</strain>
    </source>
</reference>
<evidence type="ECO:0000256" key="8">
    <source>
        <dbReference type="ARBA" id="ARBA00023136"/>
    </source>
</evidence>
<dbReference type="PIRSF" id="PIRSF006603">
    <property type="entry name" value="DinF"/>
    <property type="match status" value="1"/>
</dbReference>
<dbReference type="PANTHER" id="PTHR43823:SF3">
    <property type="entry name" value="MULTIDRUG EXPORT PROTEIN MEPA"/>
    <property type="match status" value="1"/>
</dbReference>
<evidence type="ECO:0000256" key="10">
    <source>
        <dbReference type="SAM" id="Phobius"/>
    </source>
</evidence>
<dbReference type="InterPro" id="IPR002528">
    <property type="entry name" value="MATE_fam"/>
</dbReference>
<comment type="caution">
    <text evidence="11">The sequence shown here is derived from an EMBL/GenBank/DDBJ whole genome shotgun (WGS) entry which is preliminary data.</text>
</comment>